<feature type="binding site" evidence="3">
    <location>
        <position position="61"/>
    </location>
    <ligand>
        <name>substrate</name>
    </ligand>
</feature>
<gene>
    <name evidence="4" type="ORF">PROPJV5_0009</name>
</gene>
<name>A0A375I0C3_9ACTN</name>
<proteinExistence type="predicted"/>
<dbReference type="InterPro" id="IPR051695">
    <property type="entry name" value="Phosphoglycerate_Mutase"/>
</dbReference>
<feature type="binding site" evidence="3">
    <location>
        <begin position="11"/>
        <end position="18"/>
    </location>
    <ligand>
        <name>substrate</name>
    </ligand>
</feature>
<reference evidence="5" key="1">
    <citation type="submission" date="2018-02" db="EMBL/GenBank/DDBJ databases">
        <authorList>
            <person name="Hornung B."/>
        </authorList>
    </citation>
    <scope>NUCLEOTIDE SEQUENCE [LARGE SCALE GENOMIC DNA]</scope>
</reference>
<dbReference type="Proteomes" id="UP000265962">
    <property type="component" value="Unassembled WGS sequence"/>
</dbReference>
<evidence type="ECO:0000256" key="3">
    <source>
        <dbReference type="PIRSR" id="PIRSR613078-2"/>
    </source>
</evidence>
<dbReference type="RefSeq" id="WP_182858493.1">
    <property type="nucleotide sequence ID" value="NZ_OMOH01000001.1"/>
</dbReference>
<dbReference type="PROSITE" id="PS00175">
    <property type="entry name" value="PG_MUTASE"/>
    <property type="match status" value="1"/>
</dbReference>
<protein>
    <submittedName>
        <fullName evidence="4">Phosphoglycerate mutase family phosphohistidine signature</fullName>
    </submittedName>
</protein>
<dbReference type="GO" id="GO:0043456">
    <property type="term" value="P:regulation of pentose-phosphate shunt"/>
    <property type="evidence" value="ECO:0007669"/>
    <property type="project" value="TreeGrafter"/>
</dbReference>
<feature type="active site" description="Proton donor/acceptor" evidence="2">
    <location>
        <position position="85"/>
    </location>
</feature>
<dbReference type="EMBL" id="OMOH01000001">
    <property type="protein sequence ID" value="SPF67001.1"/>
    <property type="molecule type" value="Genomic_DNA"/>
</dbReference>
<dbReference type="GO" id="GO:0004331">
    <property type="term" value="F:fructose-2,6-bisphosphate 2-phosphatase activity"/>
    <property type="evidence" value="ECO:0007669"/>
    <property type="project" value="TreeGrafter"/>
</dbReference>
<sequence length="211" mass="22850">MPVSPRLVLVRHGQTEWNTQQRWQGATDIPLNETGRRQARSAAPFYASLGPVAIWSSPLSRAIDTASEVAALAGLEVHTDDRLKEMDFGEAEGRVWEEVLALDPTIAEWRTGQDVLWPGGESGSLVQRRMGGALSQIDQSAPDGVVLVFTHGTAIRMGSAAMLGWGIEGAWRLGSVGNCCSTGLVATSAGWRLDHFNASPQWGHDERHVLL</sequence>
<dbReference type="GO" id="GO:0045820">
    <property type="term" value="P:negative regulation of glycolytic process"/>
    <property type="evidence" value="ECO:0007669"/>
    <property type="project" value="TreeGrafter"/>
</dbReference>
<dbReference type="SMART" id="SM00855">
    <property type="entry name" value="PGAM"/>
    <property type="match status" value="1"/>
</dbReference>
<accession>A0A375I0C3</accession>
<dbReference type="AlphaFoldDB" id="A0A375I0C3"/>
<keyword evidence="5" id="KW-1185">Reference proteome</keyword>
<evidence type="ECO:0000256" key="1">
    <source>
        <dbReference type="ARBA" id="ARBA00022801"/>
    </source>
</evidence>
<feature type="active site" description="Tele-phosphohistidine intermediate" evidence="2">
    <location>
        <position position="12"/>
    </location>
</feature>
<dbReference type="CDD" id="cd07067">
    <property type="entry name" value="HP_PGM_like"/>
    <property type="match status" value="1"/>
</dbReference>
<dbReference type="PANTHER" id="PTHR46517:SF1">
    <property type="entry name" value="FRUCTOSE-2,6-BISPHOSPHATASE TIGAR"/>
    <property type="match status" value="1"/>
</dbReference>
<organism evidence="4 5">
    <name type="scientific">Propionibacterium ruminifibrarum</name>
    <dbReference type="NCBI Taxonomy" id="1962131"/>
    <lineage>
        <taxon>Bacteria</taxon>
        <taxon>Bacillati</taxon>
        <taxon>Actinomycetota</taxon>
        <taxon>Actinomycetes</taxon>
        <taxon>Propionibacteriales</taxon>
        <taxon>Propionibacteriaceae</taxon>
        <taxon>Propionibacterium</taxon>
    </lineage>
</organism>
<dbReference type="InterPro" id="IPR001345">
    <property type="entry name" value="PG/BPGM_mutase_AS"/>
</dbReference>
<dbReference type="PANTHER" id="PTHR46517">
    <property type="entry name" value="FRUCTOSE-2,6-BISPHOSPHATASE TIGAR"/>
    <property type="match status" value="1"/>
</dbReference>
<dbReference type="InterPro" id="IPR029033">
    <property type="entry name" value="His_PPase_superfam"/>
</dbReference>
<dbReference type="GO" id="GO:0005829">
    <property type="term" value="C:cytosol"/>
    <property type="evidence" value="ECO:0007669"/>
    <property type="project" value="TreeGrafter"/>
</dbReference>
<keyword evidence="1" id="KW-0378">Hydrolase</keyword>
<evidence type="ECO:0000256" key="2">
    <source>
        <dbReference type="PIRSR" id="PIRSR613078-1"/>
    </source>
</evidence>
<evidence type="ECO:0000313" key="4">
    <source>
        <dbReference type="EMBL" id="SPF67001.1"/>
    </source>
</evidence>
<dbReference type="SUPFAM" id="SSF53254">
    <property type="entry name" value="Phosphoglycerate mutase-like"/>
    <property type="match status" value="1"/>
</dbReference>
<dbReference type="Pfam" id="PF00300">
    <property type="entry name" value="His_Phos_1"/>
    <property type="match status" value="1"/>
</dbReference>
<evidence type="ECO:0000313" key="5">
    <source>
        <dbReference type="Proteomes" id="UP000265962"/>
    </source>
</evidence>
<dbReference type="Gene3D" id="3.40.50.1240">
    <property type="entry name" value="Phosphoglycerate mutase-like"/>
    <property type="match status" value="1"/>
</dbReference>
<dbReference type="InterPro" id="IPR013078">
    <property type="entry name" value="His_Pase_superF_clade-1"/>
</dbReference>